<dbReference type="SUPFAM" id="SSF110738">
    <property type="entry name" value="Glycerate kinase I"/>
    <property type="match status" value="1"/>
</dbReference>
<evidence type="ECO:0000313" key="5">
    <source>
        <dbReference type="EMBL" id="MDQ0359629.1"/>
    </source>
</evidence>
<evidence type="ECO:0000256" key="3">
    <source>
        <dbReference type="ARBA" id="ARBA00022777"/>
    </source>
</evidence>
<evidence type="ECO:0000256" key="2">
    <source>
        <dbReference type="ARBA" id="ARBA00022679"/>
    </source>
</evidence>
<keyword evidence="6" id="KW-1185">Reference proteome</keyword>
<organism evidence="5 6">
    <name type="scientific">Breznakia pachnodae</name>
    <dbReference type="NCBI Taxonomy" id="265178"/>
    <lineage>
        <taxon>Bacteria</taxon>
        <taxon>Bacillati</taxon>
        <taxon>Bacillota</taxon>
        <taxon>Erysipelotrichia</taxon>
        <taxon>Erysipelotrichales</taxon>
        <taxon>Erysipelotrichaceae</taxon>
        <taxon>Breznakia</taxon>
    </lineage>
</organism>
<evidence type="ECO:0000313" key="6">
    <source>
        <dbReference type="Proteomes" id="UP001230220"/>
    </source>
</evidence>
<dbReference type="InterPro" id="IPR018193">
    <property type="entry name" value="Glyc_kinase_flavodox-like_fold"/>
</dbReference>
<proteinExistence type="inferred from homology"/>
<dbReference type="Gene3D" id="3.40.50.10350">
    <property type="entry name" value="Glycerate kinase, domain 1"/>
    <property type="match status" value="1"/>
</dbReference>
<keyword evidence="2 4" id="KW-0808">Transferase</keyword>
<name>A0ABU0DYP3_9FIRM</name>
<comment type="caution">
    <text evidence="5">The sequence shown here is derived from an EMBL/GenBank/DDBJ whole genome shotgun (WGS) entry which is preliminary data.</text>
</comment>
<sequence>MNILLSPDSYKHSLSSIEICNVMEESINQISDEIKVHKFPVSDGGEGFLDVFFYHDDTLEKKYYTVSDESGNKREVMVGYCPKVKEVIIEVALIVGLVQLEANTKDIEKRTTFGIGELIIQVCDDLEVNSIIIGLGGTSTNDGGIGCLAALGMHLYDRNHNEVEPYLLNIEKVHHIDMQLVSEKIADVRFKLLCDVNNVLLGEQGATYTYAPQKGANERTCDYLEHCMKKWTLLLNDLMNKTCHEEKGSGAAGGLGFAFLSCLHTEVVNGTYYILERFHFHHYLNQCDYLITGEGKTDYQTLFGKVPVSLAKIAKQYKVPTICISGAVSAISVMDMLESGIIGLYGLAQRPMTLKDSLNDTKYLLQKITQSVVSTISYHK</sequence>
<dbReference type="InterPro" id="IPR036129">
    <property type="entry name" value="Glycerate_kinase_sf"/>
</dbReference>
<dbReference type="GO" id="GO:0008887">
    <property type="term" value="F:glycerate kinase activity"/>
    <property type="evidence" value="ECO:0007669"/>
    <property type="project" value="UniProtKB-EC"/>
</dbReference>
<accession>A0ABU0DYP3</accession>
<dbReference type="Proteomes" id="UP001230220">
    <property type="component" value="Unassembled WGS sequence"/>
</dbReference>
<dbReference type="InterPro" id="IPR018197">
    <property type="entry name" value="Glycerate_kinase_RE-like"/>
</dbReference>
<dbReference type="Gene3D" id="3.90.1510.10">
    <property type="entry name" value="Glycerate kinase, domain 2"/>
    <property type="match status" value="1"/>
</dbReference>
<dbReference type="EMBL" id="JAUSUR010000001">
    <property type="protein sequence ID" value="MDQ0359629.1"/>
    <property type="molecule type" value="Genomic_DNA"/>
</dbReference>
<dbReference type="PANTHER" id="PTHR21599:SF0">
    <property type="entry name" value="GLYCERATE KINASE"/>
    <property type="match status" value="1"/>
</dbReference>
<protein>
    <submittedName>
        <fullName evidence="5">Glycerate kinase</fullName>
        <ecNumber evidence="5">2.7.1.31</ecNumber>
    </submittedName>
</protein>
<dbReference type="PIRSF" id="PIRSF006078">
    <property type="entry name" value="GlxK"/>
    <property type="match status" value="1"/>
</dbReference>
<comment type="similarity">
    <text evidence="1 4">Belongs to the glycerate kinase type-1 family.</text>
</comment>
<dbReference type="NCBIfam" id="TIGR00045">
    <property type="entry name" value="glycerate kinase"/>
    <property type="match status" value="1"/>
</dbReference>
<dbReference type="PANTHER" id="PTHR21599">
    <property type="entry name" value="GLYCERATE KINASE"/>
    <property type="match status" value="1"/>
</dbReference>
<keyword evidence="3 4" id="KW-0418">Kinase</keyword>
<reference evidence="5 6" key="1">
    <citation type="submission" date="2023-07" db="EMBL/GenBank/DDBJ databases">
        <title>Genomic Encyclopedia of Type Strains, Phase IV (KMG-IV): sequencing the most valuable type-strain genomes for metagenomic binning, comparative biology and taxonomic classification.</title>
        <authorList>
            <person name="Goeker M."/>
        </authorList>
    </citation>
    <scope>NUCLEOTIDE SEQUENCE [LARGE SCALE GENOMIC DNA]</scope>
    <source>
        <strain evidence="5 6">DSM 16784</strain>
    </source>
</reference>
<dbReference type="InterPro" id="IPR004381">
    <property type="entry name" value="Glycerate_kinase"/>
</dbReference>
<evidence type="ECO:0000256" key="1">
    <source>
        <dbReference type="ARBA" id="ARBA00006284"/>
    </source>
</evidence>
<dbReference type="Pfam" id="PF02595">
    <property type="entry name" value="Gly_kinase"/>
    <property type="match status" value="1"/>
</dbReference>
<gene>
    <name evidence="5" type="ORF">J2S15_000360</name>
</gene>
<dbReference type="RefSeq" id="WP_307404905.1">
    <property type="nucleotide sequence ID" value="NZ_JAUSUR010000001.1"/>
</dbReference>
<dbReference type="EC" id="2.7.1.31" evidence="5"/>
<evidence type="ECO:0000256" key="4">
    <source>
        <dbReference type="PIRNR" id="PIRNR006078"/>
    </source>
</evidence>